<dbReference type="GO" id="GO:0022900">
    <property type="term" value="P:electron transport chain"/>
    <property type="evidence" value="ECO:0007669"/>
    <property type="project" value="InterPro"/>
</dbReference>
<dbReference type="GO" id="GO:0042597">
    <property type="term" value="C:periplasmic space"/>
    <property type="evidence" value="ECO:0007669"/>
    <property type="project" value="InterPro"/>
</dbReference>
<dbReference type="InterPro" id="IPR010980">
    <property type="entry name" value="Cyt_c/b562"/>
</dbReference>
<feature type="signal peptide" evidence="8">
    <location>
        <begin position="1"/>
        <end position="19"/>
    </location>
</feature>
<keyword evidence="2 7" id="KW-0349">Heme</keyword>
<sequence length="144" mass="15158">MKKTAIVLSIIATGSAALAHGGVKNRDVLARMEVMSAIGQQMKVIGSMAKGEADFDADAVNAALIEIAAQSAQVPAMFETPATDPKSEALPVIWEQWDRFTEDAREAETVAERLAGSVSDPSDLGPVLGQLGATCKACHATYRE</sequence>
<name>Q0FQG6_SALBH</name>
<gene>
    <name evidence="9" type="ORF">R2601_15677</name>
</gene>
<evidence type="ECO:0000256" key="6">
    <source>
        <dbReference type="PIRSR" id="PIRSR000027-1"/>
    </source>
</evidence>
<evidence type="ECO:0000256" key="7">
    <source>
        <dbReference type="PIRSR" id="PIRSR000027-2"/>
    </source>
</evidence>
<dbReference type="InterPro" id="IPR012127">
    <property type="entry name" value="Cyt_c_prime"/>
</dbReference>
<feature type="chain" id="PRO_5004171885" evidence="8">
    <location>
        <begin position="20"/>
        <end position="144"/>
    </location>
</feature>
<organism evidence="9 10">
    <name type="scientific">Salipiger bermudensis (strain DSM 26914 / JCM 13377 / KCTC 12554 / HTCC2601)</name>
    <name type="common">Pelagibaca bermudensis</name>
    <dbReference type="NCBI Taxonomy" id="314265"/>
    <lineage>
        <taxon>Bacteria</taxon>
        <taxon>Pseudomonadati</taxon>
        <taxon>Pseudomonadota</taxon>
        <taxon>Alphaproteobacteria</taxon>
        <taxon>Rhodobacterales</taxon>
        <taxon>Roseobacteraceae</taxon>
        <taxon>Salipiger</taxon>
    </lineage>
</organism>
<dbReference type="SUPFAM" id="SSF47175">
    <property type="entry name" value="Cytochromes"/>
    <property type="match status" value="1"/>
</dbReference>
<proteinExistence type="predicted"/>
<dbReference type="OrthoDB" id="8115790at2"/>
<dbReference type="AlphaFoldDB" id="Q0FQG6"/>
<dbReference type="RefSeq" id="WP_007796197.1">
    <property type="nucleotide sequence ID" value="NZ_DS022276.1"/>
</dbReference>
<dbReference type="Proteomes" id="UP000006230">
    <property type="component" value="Unassembled WGS sequence"/>
</dbReference>
<dbReference type="PIRSF" id="PIRSF000027">
    <property type="entry name" value="Cytc_c_prime"/>
    <property type="match status" value="1"/>
</dbReference>
<keyword evidence="3 6" id="KW-0479">Metal-binding</keyword>
<comment type="caution">
    <text evidence="9">The sequence shown here is derived from an EMBL/GenBank/DDBJ whole genome shotgun (WGS) entry which is preliminary data.</text>
</comment>
<protein>
    <submittedName>
        <fullName evidence="9">Cytochrome c</fullName>
    </submittedName>
</protein>
<comment type="PTM">
    <text evidence="7">Binds 1 heme group per subunit.</text>
</comment>
<dbReference type="InterPro" id="IPR002321">
    <property type="entry name" value="Cyt_c_II"/>
</dbReference>
<evidence type="ECO:0000256" key="5">
    <source>
        <dbReference type="ARBA" id="ARBA00023004"/>
    </source>
</evidence>
<dbReference type="GO" id="GO:0009055">
    <property type="term" value="F:electron transfer activity"/>
    <property type="evidence" value="ECO:0007669"/>
    <property type="project" value="InterPro"/>
</dbReference>
<keyword evidence="5 6" id="KW-0408">Iron</keyword>
<evidence type="ECO:0000256" key="1">
    <source>
        <dbReference type="ARBA" id="ARBA00022448"/>
    </source>
</evidence>
<keyword evidence="4" id="KW-0249">Electron transport</keyword>
<dbReference type="Pfam" id="PF01322">
    <property type="entry name" value="Cytochrom_C_2"/>
    <property type="match status" value="1"/>
</dbReference>
<dbReference type="STRING" id="314265.R2601_15677"/>
<dbReference type="PROSITE" id="PS51009">
    <property type="entry name" value="CYTCII"/>
    <property type="match status" value="1"/>
</dbReference>
<evidence type="ECO:0000256" key="4">
    <source>
        <dbReference type="ARBA" id="ARBA00022982"/>
    </source>
</evidence>
<dbReference type="HOGENOM" id="CLU_106713_1_0_5"/>
<accession>Q0FQG6</accession>
<dbReference type="GO" id="GO:0020037">
    <property type="term" value="F:heme binding"/>
    <property type="evidence" value="ECO:0007669"/>
    <property type="project" value="InterPro"/>
</dbReference>
<dbReference type="Gene3D" id="1.20.120.10">
    <property type="entry name" value="Cytochrome c/b562"/>
    <property type="match status" value="1"/>
</dbReference>
<dbReference type="GeneID" id="92504986"/>
<dbReference type="eggNOG" id="COG3909">
    <property type="taxonomic scope" value="Bacteria"/>
</dbReference>
<evidence type="ECO:0000313" key="10">
    <source>
        <dbReference type="Proteomes" id="UP000006230"/>
    </source>
</evidence>
<reference evidence="9 10" key="1">
    <citation type="journal article" date="2010" name="J. Bacteriol.">
        <title>Genome sequences of Pelagibaca bermudensis HTCC2601T and Maritimibacter alkaliphilus HTCC2654T, the type strains of two marine Roseobacter genera.</title>
        <authorList>
            <person name="Thrash J.C."/>
            <person name="Cho J.C."/>
            <person name="Ferriera S."/>
            <person name="Johnson J."/>
            <person name="Vergin K.L."/>
            <person name="Giovannoni S.J."/>
        </authorList>
    </citation>
    <scope>NUCLEOTIDE SEQUENCE [LARGE SCALE GENOMIC DNA]</scope>
    <source>
        <strain evidence="10">DSM 26914 / JCM 13377 / KCTC 12554 / HTCC2601</strain>
    </source>
</reference>
<evidence type="ECO:0000256" key="8">
    <source>
        <dbReference type="SAM" id="SignalP"/>
    </source>
</evidence>
<feature type="binding site" description="covalent" evidence="7">
    <location>
        <position position="138"/>
    </location>
    <ligand>
        <name>heme c</name>
        <dbReference type="ChEBI" id="CHEBI:61717"/>
    </ligand>
</feature>
<dbReference type="GO" id="GO:0005506">
    <property type="term" value="F:iron ion binding"/>
    <property type="evidence" value="ECO:0007669"/>
    <property type="project" value="InterPro"/>
</dbReference>
<keyword evidence="10" id="KW-1185">Reference proteome</keyword>
<evidence type="ECO:0000313" key="9">
    <source>
        <dbReference type="EMBL" id="EAU46485.1"/>
    </source>
</evidence>
<evidence type="ECO:0000256" key="3">
    <source>
        <dbReference type="ARBA" id="ARBA00022723"/>
    </source>
</evidence>
<keyword evidence="1" id="KW-0813">Transport</keyword>
<dbReference type="EMBL" id="AATQ01000014">
    <property type="protein sequence ID" value="EAU46485.1"/>
    <property type="molecule type" value="Genomic_DNA"/>
</dbReference>
<feature type="binding site" description="axial binding residue" evidence="6">
    <location>
        <position position="139"/>
    </location>
    <ligand>
        <name>heme c</name>
        <dbReference type="ChEBI" id="CHEBI:61717"/>
    </ligand>
    <ligandPart>
        <name>Fe</name>
        <dbReference type="ChEBI" id="CHEBI:18248"/>
    </ligandPart>
</feature>
<feature type="binding site" description="covalent" evidence="7">
    <location>
        <position position="135"/>
    </location>
    <ligand>
        <name>heme c</name>
        <dbReference type="ChEBI" id="CHEBI:61717"/>
    </ligand>
</feature>
<keyword evidence="8" id="KW-0732">Signal</keyword>
<evidence type="ECO:0000256" key="2">
    <source>
        <dbReference type="ARBA" id="ARBA00022617"/>
    </source>
</evidence>